<feature type="transmembrane region" description="Helical" evidence="23">
    <location>
        <begin position="188"/>
        <end position="208"/>
    </location>
</feature>
<evidence type="ECO:0000256" key="12">
    <source>
        <dbReference type="ARBA" id="ARBA00023306"/>
    </source>
</evidence>
<feature type="transmembrane region" description="Helical" evidence="23">
    <location>
        <begin position="50"/>
        <end position="68"/>
    </location>
</feature>
<evidence type="ECO:0000256" key="20">
    <source>
        <dbReference type="ARBA" id="ARBA00049902"/>
    </source>
</evidence>
<feature type="region of interest" description="Disordered" evidence="22">
    <location>
        <begin position="373"/>
        <end position="395"/>
    </location>
</feature>
<dbReference type="PANTHER" id="PTHR30474:SF2">
    <property type="entry name" value="PEPTIDOGLYCAN GLYCOSYLTRANSFERASE FTSW-RELATED"/>
    <property type="match status" value="1"/>
</dbReference>
<dbReference type="Pfam" id="PF01098">
    <property type="entry name" value="FTSW_RODA_SPOVE"/>
    <property type="match status" value="1"/>
</dbReference>
<accession>A0ABQ1PQV8</accession>
<evidence type="ECO:0000256" key="21">
    <source>
        <dbReference type="ARBA" id="ARBA00049966"/>
    </source>
</evidence>
<keyword evidence="12" id="KW-0131">Cell cycle</keyword>
<comment type="function">
    <text evidence="21">Peptidoglycan polymerase that is essential for cell division.</text>
</comment>
<evidence type="ECO:0000256" key="4">
    <source>
        <dbReference type="ARBA" id="ARBA00022618"/>
    </source>
</evidence>
<evidence type="ECO:0000256" key="18">
    <source>
        <dbReference type="ARBA" id="ARBA00041418"/>
    </source>
</evidence>
<evidence type="ECO:0000313" key="24">
    <source>
        <dbReference type="EMBL" id="GGD01694.1"/>
    </source>
</evidence>
<organism evidence="24 25">
    <name type="scientific">Thalassobacillus devorans</name>
    <dbReference type="NCBI Taxonomy" id="279813"/>
    <lineage>
        <taxon>Bacteria</taxon>
        <taxon>Bacillati</taxon>
        <taxon>Bacillota</taxon>
        <taxon>Bacilli</taxon>
        <taxon>Bacillales</taxon>
        <taxon>Bacillaceae</taxon>
        <taxon>Thalassobacillus</taxon>
    </lineage>
</organism>
<evidence type="ECO:0000256" key="9">
    <source>
        <dbReference type="ARBA" id="ARBA00022984"/>
    </source>
</evidence>
<feature type="transmembrane region" description="Helical" evidence="23">
    <location>
        <begin position="12"/>
        <end position="29"/>
    </location>
</feature>
<evidence type="ECO:0000256" key="16">
    <source>
        <dbReference type="ARBA" id="ARBA00038053"/>
    </source>
</evidence>
<evidence type="ECO:0000256" key="8">
    <source>
        <dbReference type="ARBA" id="ARBA00022960"/>
    </source>
</evidence>
<evidence type="ECO:0000256" key="22">
    <source>
        <dbReference type="SAM" id="MobiDB-lite"/>
    </source>
</evidence>
<evidence type="ECO:0000256" key="15">
    <source>
        <dbReference type="ARBA" id="ARBA00033270"/>
    </source>
</evidence>
<evidence type="ECO:0000256" key="10">
    <source>
        <dbReference type="ARBA" id="ARBA00022989"/>
    </source>
</evidence>
<feature type="transmembrane region" description="Helical" evidence="23">
    <location>
        <begin position="143"/>
        <end position="160"/>
    </location>
</feature>
<dbReference type="PANTHER" id="PTHR30474">
    <property type="entry name" value="CELL CYCLE PROTEIN"/>
    <property type="match status" value="1"/>
</dbReference>
<comment type="subcellular location">
    <subcellularLocation>
        <location evidence="1">Cell membrane</location>
        <topology evidence="1">Multi-pass membrane protein</topology>
    </subcellularLocation>
</comment>
<dbReference type="InterPro" id="IPR001182">
    <property type="entry name" value="FtsW/RodA"/>
</dbReference>
<dbReference type="InterPro" id="IPR013437">
    <property type="entry name" value="FtsW"/>
</dbReference>
<evidence type="ECO:0000256" key="17">
    <source>
        <dbReference type="ARBA" id="ARBA00041185"/>
    </source>
</evidence>
<keyword evidence="7 23" id="KW-0812">Transmembrane</keyword>
<evidence type="ECO:0000256" key="19">
    <source>
        <dbReference type="ARBA" id="ARBA00044770"/>
    </source>
</evidence>
<dbReference type="InterPro" id="IPR018365">
    <property type="entry name" value="Cell_cycle_FtsW-rel_CS"/>
</dbReference>
<comment type="similarity">
    <text evidence="16">Belongs to the SEDS family. FtsW subfamily.</text>
</comment>
<evidence type="ECO:0000313" key="25">
    <source>
        <dbReference type="Proteomes" id="UP000619534"/>
    </source>
</evidence>
<keyword evidence="3" id="KW-1003">Cell membrane</keyword>
<feature type="transmembrane region" description="Helical" evidence="23">
    <location>
        <begin position="264"/>
        <end position="290"/>
    </location>
</feature>
<name>A0ABQ1PQV8_9BACI</name>
<evidence type="ECO:0000256" key="1">
    <source>
        <dbReference type="ARBA" id="ARBA00004651"/>
    </source>
</evidence>
<reference evidence="25" key="1">
    <citation type="journal article" date="2019" name="Int. J. Syst. Evol. Microbiol.">
        <title>The Global Catalogue of Microorganisms (GCM) 10K type strain sequencing project: providing services to taxonomists for standard genome sequencing and annotation.</title>
        <authorList>
            <consortium name="The Broad Institute Genomics Platform"/>
            <consortium name="The Broad Institute Genome Sequencing Center for Infectious Disease"/>
            <person name="Wu L."/>
            <person name="Ma J."/>
        </authorList>
    </citation>
    <scope>NUCLEOTIDE SEQUENCE [LARGE SCALE GENOMIC DNA]</scope>
    <source>
        <strain evidence="25">CCM 7282</strain>
    </source>
</reference>
<keyword evidence="8" id="KW-0133">Cell shape</keyword>
<feature type="transmembrane region" description="Helical" evidence="23">
    <location>
        <begin position="341"/>
        <end position="362"/>
    </location>
</feature>
<dbReference type="Proteomes" id="UP000619534">
    <property type="component" value="Unassembled WGS sequence"/>
</dbReference>
<evidence type="ECO:0000256" key="3">
    <source>
        <dbReference type="ARBA" id="ARBA00022475"/>
    </source>
</evidence>
<evidence type="ECO:0000256" key="23">
    <source>
        <dbReference type="SAM" id="Phobius"/>
    </source>
</evidence>
<keyword evidence="13" id="KW-0961">Cell wall biogenesis/degradation</keyword>
<evidence type="ECO:0000256" key="2">
    <source>
        <dbReference type="ARBA" id="ARBA00004752"/>
    </source>
</evidence>
<dbReference type="NCBIfam" id="TIGR02614">
    <property type="entry name" value="ftsW"/>
    <property type="match status" value="1"/>
</dbReference>
<keyword evidence="5" id="KW-0328">Glycosyltransferase</keyword>
<dbReference type="RefSeq" id="WP_082411894.1">
    <property type="nucleotide sequence ID" value="NZ_BMCJ01000008.1"/>
</dbReference>
<keyword evidence="4" id="KW-0132">Cell division</keyword>
<keyword evidence="10 23" id="KW-1133">Transmembrane helix</keyword>
<comment type="catalytic activity">
    <reaction evidence="20">
        <text>[GlcNAc-(1-&gt;4)-Mur2Ac(oyl-L-Ala-gamma-D-Glu-L-Lys-D-Ala-D-Ala)](n)-di-trans,octa-cis-undecaprenyl diphosphate + beta-D-GlcNAc-(1-&gt;4)-Mur2Ac(oyl-L-Ala-gamma-D-Glu-L-Lys-D-Ala-D-Ala)-di-trans,octa-cis-undecaprenyl diphosphate = [GlcNAc-(1-&gt;4)-Mur2Ac(oyl-L-Ala-gamma-D-Glu-L-Lys-D-Ala-D-Ala)](n+1)-di-trans,octa-cis-undecaprenyl diphosphate + di-trans,octa-cis-undecaprenyl diphosphate + H(+)</text>
        <dbReference type="Rhea" id="RHEA:23708"/>
        <dbReference type="Rhea" id="RHEA-COMP:9602"/>
        <dbReference type="Rhea" id="RHEA-COMP:9603"/>
        <dbReference type="ChEBI" id="CHEBI:15378"/>
        <dbReference type="ChEBI" id="CHEBI:58405"/>
        <dbReference type="ChEBI" id="CHEBI:60033"/>
        <dbReference type="ChEBI" id="CHEBI:78435"/>
        <dbReference type="EC" id="2.4.99.28"/>
    </reaction>
</comment>
<dbReference type="EMBL" id="BMCJ01000008">
    <property type="protein sequence ID" value="GGD01694.1"/>
    <property type="molecule type" value="Genomic_DNA"/>
</dbReference>
<feature type="transmembrane region" description="Helical" evidence="23">
    <location>
        <begin position="302"/>
        <end position="321"/>
    </location>
</feature>
<sequence>MKQILRSYDFGLLAIILLLSIFGLLMVYSSSFAFAEIKHGNPQYFFTKQLMWLIIGLTLFFFVSIFPYQLYGRWIIPIVFLTFLLLIAVLIPGVGIERNYSQRWLGAGPLIFQPSELAKIAFIVYFSKVYTNKQKDIESFTKGVLPPLIILGAGFGLILIQPDLGTGTSILLACGMILSVSGIRQVHFWSLAGTAAAGVAVLAFSASYRLERLTSFVNPFADPDGSGFQLVNSYLSIGTGGVTGTGLANSVQKLGYLPEAHTDFIMAIVAEELGFLGVAMTMILYLLLLFKGFHIFQKTENPFGRLLALGFTFQIISQAMINLGAVTGMLPITGITLPLISYGGTSMVITFISLGIMMNISLQQNYRLKYKKAGNTTPPNRVKGEKTYHSPVWNG</sequence>
<evidence type="ECO:0000256" key="14">
    <source>
        <dbReference type="ARBA" id="ARBA00032370"/>
    </source>
</evidence>
<dbReference type="PROSITE" id="PS00428">
    <property type="entry name" value="FTSW_RODA_SPOVE"/>
    <property type="match status" value="1"/>
</dbReference>
<keyword evidence="25" id="KW-1185">Reference proteome</keyword>
<evidence type="ECO:0000256" key="7">
    <source>
        <dbReference type="ARBA" id="ARBA00022692"/>
    </source>
</evidence>
<dbReference type="EC" id="2.4.99.28" evidence="19"/>
<feature type="transmembrane region" description="Helical" evidence="23">
    <location>
        <begin position="166"/>
        <end position="183"/>
    </location>
</feature>
<evidence type="ECO:0000256" key="5">
    <source>
        <dbReference type="ARBA" id="ARBA00022676"/>
    </source>
</evidence>
<gene>
    <name evidence="24" type="primary">spoVE</name>
    <name evidence="24" type="ORF">GCM10007216_35520</name>
</gene>
<evidence type="ECO:0000256" key="11">
    <source>
        <dbReference type="ARBA" id="ARBA00023136"/>
    </source>
</evidence>
<comment type="pathway">
    <text evidence="2">Cell wall biogenesis; peptidoglycan biosynthesis.</text>
</comment>
<comment type="caution">
    <text evidence="24">The sequence shown here is derived from an EMBL/GenBank/DDBJ whole genome shotgun (WGS) entry which is preliminary data.</text>
</comment>
<proteinExistence type="inferred from homology"/>
<feature type="transmembrane region" description="Helical" evidence="23">
    <location>
        <begin position="74"/>
        <end position="96"/>
    </location>
</feature>
<keyword evidence="11 23" id="KW-0472">Membrane</keyword>
<evidence type="ECO:0000256" key="6">
    <source>
        <dbReference type="ARBA" id="ARBA00022679"/>
    </source>
</evidence>
<protein>
    <recommendedName>
        <fullName evidence="17">Probable peptidoglycan glycosyltransferase FtsW</fullName>
        <ecNumber evidence="19">2.4.99.28</ecNumber>
    </recommendedName>
    <alternativeName>
        <fullName evidence="18">Cell division protein FtsW</fullName>
    </alternativeName>
    <alternativeName>
        <fullName evidence="15">Cell wall polymerase</fullName>
    </alternativeName>
    <alternativeName>
        <fullName evidence="14">Peptidoglycan polymerase</fullName>
    </alternativeName>
</protein>
<keyword evidence="9" id="KW-0573">Peptidoglycan synthesis</keyword>
<evidence type="ECO:0000256" key="13">
    <source>
        <dbReference type="ARBA" id="ARBA00023316"/>
    </source>
</evidence>
<keyword evidence="6" id="KW-0808">Transferase</keyword>